<feature type="compositionally biased region" description="Low complexity" evidence="1">
    <location>
        <begin position="497"/>
        <end position="510"/>
    </location>
</feature>
<proteinExistence type="predicted"/>
<evidence type="ECO:0000313" key="2">
    <source>
        <dbReference type="EMBL" id="KAJ8882743.1"/>
    </source>
</evidence>
<feature type="compositionally biased region" description="Polar residues" evidence="1">
    <location>
        <begin position="483"/>
        <end position="496"/>
    </location>
</feature>
<dbReference type="Proteomes" id="UP001159363">
    <property type="component" value="Chromosome 4"/>
</dbReference>
<organism evidence="2 3">
    <name type="scientific">Dryococelus australis</name>
    <dbReference type="NCBI Taxonomy" id="614101"/>
    <lineage>
        <taxon>Eukaryota</taxon>
        <taxon>Metazoa</taxon>
        <taxon>Ecdysozoa</taxon>
        <taxon>Arthropoda</taxon>
        <taxon>Hexapoda</taxon>
        <taxon>Insecta</taxon>
        <taxon>Pterygota</taxon>
        <taxon>Neoptera</taxon>
        <taxon>Polyneoptera</taxon>
        <taxon>Phasmatodea</taxon>
        <taxon>Verophasmatodea</taxon>
        <taxon>Anareolatae</taxon>
        <taxon>Phasmatidae</taxon>
        <taxon>Eurycanthinae</taxon>
        <taxon>Dryococelus</taxon>
    </lineage>
</organism>
<evidence type="ECO:0000313" key="3">
    <source>
        <dbReference type="Proteomes" id="UP001159363"/>
    </source>
</evidence>
<reference evidence="2 3" key="1">
    <citation type="submission" date="2023-02" db="EMBL/GenBank/DDBJ databases">
        <title>LHISI_Scaffold_Assembly.</title>
        <authorList>
            <person name="Stuart O.P."/>
            <person name="Cleave R."/>
            <person name="Magrath M.J.L."/>
            <person name="Mikheyev A.S."/>
        </authorList>
    </citation>
    <scope>NUCLEOTIDE SEQUENCE [LARGE SCALE GENOMIC DNA]</scope>
    <source>
        <strain evidence="2">Daus_M_001</strain>
        <tissue evidence="2">Leg muscle</tissue>
    </source>
</reference>
<accession>A0ABQ9HFC7</accession>
<keyword evidence="3" id="KW-1185">Reference proteome</keyword>
<feature type="region of interest" description="Disordered" evidence="1">
    <location>
        <begin position="555"/>
        <end position="577"/>
    </location>
</feature>
<protein>
    <submittedName>
        <fullName evidence="2">Uncharacterized protein</fullName>
    </submittedName>
</protein>
<comment type="caution">
    <text evidence="2">The sequence shown here is derived from an EMBL/GenBank/DDBJ whole genome shotgun (WGS) entry which is preliminary data.</text>
</comment>
<gene>
    <name evidence="2" type="ORF">PR048_014556</name>
</gene>
<feature type="region of interest" description="Disordered" evidence="1">
    <location>
        <begin position="483"/>
        <end position="521"/>
    </location>
</feature>
<evidence type="ECO:0000256" key="1">
    <source>
        <dbReference type="SAM" id="MobiDB-lite"/>
    </source>
</evidence>
<name>A0ABQ9HFC7_9NEOP</name>
<dbReference type="EMBL" id="JARBHB010000005">
    <property type="protein sequence ID" value="KAJ8882743.1"/>
    <property type="molecule type" value="Genomic_DNA"/>
</dbReference>
<sequence>MTLGCDPSRKKKKRRNGCVGRVLRLRRGNVVGANQAAGDVSGVAGVWCLILRRGKLPKTSTGGVTATRDEDGAKACRGCGAFHSLQEANEKCTKCESNMMQVRKVVRQRDTDSYCSVAVLDQDIHRRKPKSSAICCGARIQIFCNVQGAEVFHYTSYGSRQSSLTDCVRPFSSRSPVKVLGRYSQSAGLPLPLPLSSVIPSRRWPVSEEIWTALNIAVLRADEENPPTNGIVRHDSHMRKSELIRAGIEPGSPWWEASRLTTQPPWHPRHIHCRMKSSHGTHRRVFIAPFSFCLCRLSLVGKPTEDAPYSALLELSVACYIVYSRFPTTVNRVESPAGSPDLRKWESCRTMPLVGGFSRGPPISPALTFRRRSILASVTLIGSQDLAVKSRPNLFNQYSRKREIERERAREKERRTGEVCLDSGERDAWPEQELACRLLGNCVVAVINGPRLLFLPPRLPLPPPMQASACSCFLGPLVIADQSLTPRSTKPGNTRHSSSPSRPTSPLSSPGQQLAANGEDVNLEQYRNARAGETGDPRENLPSTGIVWHNSHVIKCGSNPRRESNPPLRYRGPPARLEPLNTAARTDLSEVVLPCETCHRSSRNSFEWTNRLTEPIHDGLLPMTATHGMGVFRSVRDQESGQWFTDMPAARYHSSRLRHICPRGHMSSPFLPGAASIDSADTYWQLNFFFSVSGPTGESGGRGPIAPLPSPEWCASTTLVRPVLPPTNQSSHNPTCQPWLPNPSLPRCTSPCMIPLPCRRKGFALRRNYHPDPTSDSDAVLHRQLLYFNLDINGIWFTRILCFLRVECPIEGFRSTPSS</sequence>